<feature type="compositionally biased region" description="Acidic residues" evidence="1">
    <location>
        <begin position="118"/>
        <end position="127"/>
    </location>
</feature>
<proteinExistence type="predicted"/>
<dbReference type="AlphaFoldDB" id="A0A420HZ38"/>
<accession>A0A420HZ38</accession>
<comment type="caution">
    <text evidence="2">The sequence shown here is derived from an EMBL/GenBank/DDBJ whole genome shotgun (WGS) entry which is preliminary data.</text>
</comment>
<gene>
    <name evidence="2" type="ORF">OnM2_031056</name>
</gene>
<dbReference type="Proteomes" id="UP000286134">
    <property type="component" value="Unassembled WGS sequence"/>
</dbReference>
<keyword evidence="3" id="KW-1185">Reference proteome</keyword>
<feature type="region of interest" description="Disordered" evidence="1">
    <location>
        <begin position="82"/>
        <end position="137"/>
    </location>
</feature>
<feature type="compositionally biased region" description="Basic and acidic residues" evidence="1">
    <location>
        <begin position="104"/>
        <end position="117"/>
    </location>
</feature>
<organism evidence="2 3">
    <name type="scientific">Erysiphe neolycopersici</name>
    <dbReference type="NCBI Taxonomy" id="212602"/>
    <lineage>
        <taxon>Eukaryota</taxon>
        <taxon>Fungi</taxon>
        <taxon>Dikarya</taxon>
        <taxon>Ascomycota</taxon>
        <taxon>Pezizomycotina</taxon>
        <taxon>Leotiomycetes</taxon>
        <taxon>Erysiphales</taxon>
        <taxon>Erysiphaceae</taxon>
        <taxon>Erysiphe</taxon>
    </lineage>
</organism>
<sequence length="137" mass="15556">MINRVRAGSFRNSRTTVSYTASTYFWVCLPSRYRGDESLRDAAVDAVRDVPECSFACYKPAPTFEALCADIRASIATKQRLNSKSSFHSHSQPQSPNQAPTDQLYKDRRYGGECEGEHDVEDEDGDIWDTLYHGRDH</sequence>
<reference evidence="2 3" key="1">
    <citation type="journal article" date="2018" name="BMC Genomics">
        <title>Comparative genome analyses reveal sequence features reflecting distinct modes of host-adaptation between dicot and monocot powdery mildew.</title>
        <authorList>
            <person name="Wu Y."/>
            <person name="Ma X."/>
            <person name="Pan Z."/>
            <person name="Kale S.D."/>
            <person name="Song Y."/>
            <person name="King H."/>
            <person name="Zhang Q."/>
            <person name="Presley C."/>
            <person name="Deng X."/>
            <person name="Wei C.I."/>
            <person name="Xiao S."/>
        </authorList>
    </citation>
    <scope>NUCLEOTIDE SEQUENCE [LARGE SCALE GENOMIC DNA]</scope>
    <source>
        <strain evidence="2">UMSG2</strain>
    </source>
</reference>
<evidence type="ECO:0000313" key="2">
    <source>
        <dbReference type="EMBL" id="RKF62677.1"/>
    </source>
</evidence>
<dbReference type="OrthoDB" id="10572947at2759"/>
<evidence type="ECO:0000256" key="1">
    <source>
        <dbReference type="SAM" id="MobiDB-lite"/>
    </source>
</evidence>
<dbReference type="EMBL" id="MCFK01003161">
    <property type="protein sequence ID" value="RKF62677.1"/>
    <property type="molecule type" value="Genomic_DNA"/>
</dbReference>
<evidence type="ECO:0000313" key="3">
    <source>
        <dbReference type="Proteomes" id="UP000286134"/>
    </source>
</evidence>
<protein>
    <submittedName>
        <fullName evidence="2">Putative glycosyl</fullName>
    </submittedName>
</protein>
<name>A0A420HZ38_9PEZI</name>
<feature type="compositionally biased region" description="Low complexity" evidence="1">
    <location>
        <begin position="83"/>
        <end position="96"/>
    </location>
</feature>